<dbReference type="InterPro" id="IPR013783">
    <property type="entry name" value="Ig-like_fold"/>
</dbReference>
<dbReference type="InterPro" id="IPR007110">
    <property type="entry name" value="Ig-like_dom"/>
</dbReference>
<dbReference type="AlphaFoldDB" id="A0AAV6TJB5"/>
<proteinExistence type="predicted"/>
<keyword evidence="4" id="KW-1185">Reference proteome</keyword>
<keyword evidence="1" id="KW-0472">Membrane</keyword>
<evidence type="ECO:0000313" key="3">
    <source>
        <dbReference type="EMBL" id="KAG8171708.1"/>
    </source>
</evidence>
<dbReference type="SUPFAM" id="SSF48726">
    <property type="entry name" value="Immunoglobulin"/>
    <property type="match status" value="1"/>
</dbReference>
<protein>
    <recommendedName>
        <fullName evidence="2">Ig-like domain-containing protein</fullName>
    </recommendedName>
</protein>
<evidence type="ECO:0000313" key="4">
    <source>
        <dbReference type="Proteomes" id="UP000827092"/>
    </source>
</evidence>
<dbReference type="Gene3D" id="2.60.40.10">
    <property type="entry name" value="Immunoglobulins"/>
    <property type="match status" value="1"/>
</dbReference>
<dbReference type="Proteomes" id="UP000827092">
    <property type="component" value="Unassembled WGS sequence"/>
</dbReference>
<dbReference type="InterPro" id="IPR036179">
    <property type="entry name" value="Ig-like_dom_sf"/>
</dbReference>
<dbReference type="PROSITE" id="PS50835">
    <property type="entry name" value="IG_LIKE"/>
    <property type="match status" value="1"/>
</dbReference>
<feature type="non-terminal residue" evidence="3">
    <location>
        <position position="1"/>
    </location>
</feature>
<keyword evidence="1" id="KW-0812">Transmembrane</keyword>
<accession>A0AAV6TJB5</accession>
<evidence type="ECO:0000256" key="1">
    <source>
        <dbReference type="SAM" id="Phobius"/>
    </source>
</evidence>
<dbReference type="EMBL" id="JAFNEN010003650">
    <property type="protein sequence ID" value="KAG8171708.1"/>
    <property type="molecule type" value="Genomic_DNA"/>
</dbReference>
<keyword evidence="1" id="KW-1133">Transmembrane helix</keyword>
<gene>
    <name evidence="3" type="ORF">JTE90_006841</name>
</gene>
<feature type="domain" description="Ig-like" evidence="2">
    <location>
        <begin position="35"/>
        <end position="124"/>
    </location>
</feature>
<feature type="transmembrane region" description="Helical" evidence="1">
    <location>
        <begin position="6"/>
        <end position="25"/>
    </location>
</feature>
<comment type="caution">
    <text evidence="3">The sequence shown here is derived from an EMBL/GenBank/DDBJ whole genome shotgun (WGS) entry which is preliminary data.</text>
</comment>
<evidence type="ECO:0000259" key="2">
    <source>
        <dbReference type="PROSITE" id="PS50835"/>
    </source>
</evidence>
<organism evidence="3 4">
    <name type="scientific">Oedothorax gibbosus</name>
    <dbReference type="NCBI Taxonomy" id="931172"/>
    <lineage>
        <taxon>Eukaryota</taxon>
        <taxon>Metazoa</taxon>
        <taxon>Ecdysozoa</taxon>
        <taxon>Arthropoda</taxon>
        <taxon>Chelicerata</taxon>
        <taxon>Arachnida</taxon>
        <taxon>Araneae</taxon>
        <taxon>Araneomorphae</taxon>
        <taxon>Entelegynae</taxon>
        <taxon>Araneoidea</taxon>
        <taxon>Linyphiidae</taxon>
        <taxon>Erigoninae</taxon>
        <taxon>Oedothorax</taxon>
    </lineage>
</organism>
<sequence>SDHITQVVFVFCCSISVVFFLYLCCFNKLAGQRSPTISFISQEKVVNIGDTVQLDCSVQYAEDYSVIWLKTNPDNPSDQTFISSGTNQIVPGDRYGVTFTEATGTYALKVSEVFYPLGYQICSS</sequence>
<name>A0AAV6TJB5_9ARAC</name>
<reference evidence="3 4" key="1">
    <citation type="journal article" date="2022" name="Nat. Ecol. Evol.">
        <title>A masculinizing supergene underlies an exaggerated male reproductive morph in a spider.</title>
        <authorList>
            <person name="Hendrickx F."/>
            <person name="De Corte Z."/>
            <person name="Sonet G."/>
            <person name="Van Belleghem S.M."/>
            <person name="Kostlbacher S."/>
            <person name="Vangestel C."/>
        </authorList>
    </citation>
    <scope>NUCLEOTIDE SEQUENCE [LARGE SCALE GENOMIC DNA]</scope>
    <source>
        <strain evidence="3">W744_W776</strain>
    </source>
</reference>